<gene>
    <name evidence="1" type="ORF">SAMN02745746_00277</name>
</gene>
<accession>A0A1Y6BBM5</accession>
<name>A0A1Y6BBM5_9NEIS</name>
<dbReference type="Gene3D" id="3.40.50.1820">
    <property type="entry name" value="alpha/beta hydrolase"/>
    <property type="match status" value="1"/>
</dbReference>
<dbReference type="EMBL" id="FXAG01000001">
    <property type="protein sequence ID" value="SME94677.1"/>
    <property type="molecule type" value="Genomic_DNA"/>
</dbReference>
<proteinExistence type="predicted"/>
<sequence>MPHIVYLHGFNSSELSAKARETAAFLDQRGLAETFHCPRLPPHPADAIAAATALLQKLPADTLLIGSSLGGFYASWLAEALGLRAVLINPAVRPDRSLAAYIGPQTNPYTGEQYTLDEADLTALRRLAVERPNAARYWLVLGTADEVLDWREAVRHYRGARQTVFFGDDHRLARWSECLPGVLAWAGDECRERVDET</sequence>
<dbReference type="InterPro" id="IPR029058">
    <property type="entry name" value="AB_hydrolase_fold"/>
</dbReference>
<dbReference type="STRING" id="1123014.SAMN02745746_00277"/>
<organism evidence="1 2">
    <name type="scientific">Pseudogulbenkiania subflava DSM 22618</name>
    <dbReference type="NCBI Taxonomy" id="1123014"/>
    <lineage>
        <taxon>Bacteria</taxon>
        <taxon>Pseudomonadati</taxon>
        <taxon>Pseudomonadota</taxon>
        <taxon>Betaproteobacteria</taxon>
        <taxon>Neisseriales</taxon>
        <taxon>Chromobacteriaceae</taxon>
        <taxon>Pseudogulbenkiania</taxon>
    </lineage>
</organism>
<dbReference type="PANTHER" id="PTHR35602:SF3">
    <property type="entry name" value="ESTERASE YQIA"/>
    <property type="match status" value="1"/>
</dbReference>
<evidence type="ECO:0000313" key="2">
    <source>
        <dbReference type="Proteomes" id="UP000192920"/>
    </source>
</evidence>
<dbReference type="Proteomes" id="UP000192920">
    <property type="component" value="Unassembled WGS sequence"/>
</dbReference>
<dbReference type="Pfam" id="PF05728">
    <property type="entry name" value="UPF0227"/>
    <property type="match status" value="1"/>
</dbReference>
<dbReference type="PANTHER" id="PTHR35602">
    <property type="entry name" value="ESTERASE YQIA-RELATED"/>
    <property type="match status" value="1"/>
</dbReference>
<reference evidence="2" key="1">
    <citation type="submission" date="2017-04" db="EMBL/GenBank/DDBJ databases">
        <authorList>
            <person name="Varghese N."/>
            <person name="Submissions S."/>
        </authorList>
    </citation>
    <scope>NUCLEOTIDE SEQUENCE [LARGE SCALE GENOMIC DNA]</scope>
    <source>
        <strain evidence="2">DSM 22618</strain>
    </source>
</reference>
<protein>
    <recommendedName>
        <fullName evidence="3">Esterase</fullName>
    </recommendedName>
</protein>
<dbReference type="SUPFAM" id="SSF53474">
    <property type="entry name" value="alpha/beta-Hydrolases"/>
    <property type="match status" value="1"/>
</dbReference>
<dbReference type="RefSeq" id="WP_085274657.1">
    <property type="nucleotide sequence ID" value="NZ_FXAG01000001.1"/>
</dbReference>
<keyword evidence="2" id="KW-1185">Reference proteome</keyword>
<evidence type="ECO:0008006" key="3">
    <source>
        <dbReference type="Google" id="ProtNLM"/>
    </source>
</evidence>
<dbReference type="InterPro" id="IPR008886">
    <property type="entry name" value="UPF0227/Esterase_YqiA"/>
</dbReference>
<dbReference type="AlphaFoldDB" id="A0A1Y6BBM5"/>
<evidence type="ECO:0000313" key="1">
    <source>
        <dbReference type="EMBL" id="SME94677.1"/>
    </source>
</evidence>